<name>A0A0W8G784_9ZZZZ</name>
<gene>
    <name evidence="2" type="ORF">ASZ90_001243</name>
</gene>
<feature type="transmembrane region" description="Helical" evidence="1">
    <location>
        <begin position="89"/>
        <end position="107"/>
    </location>
</feature>
<dbReference type="AlphaFoldDB" id="A0A0W8G784"/>
<proteinExistence type="predicted"/>
<keyword evidence="1" id="KW-0472">Membrane</keyword>
<accession>A0A0W8G784</accession>
<protein>
    <submittedName>
        <fullName evidence="2">Uncharacterized protein</fullName>
    </submittedName>
</protein>
<evidence type="ECO:0000313" key="2">
    <source>
        <dbReference type="EMBL" id="KUG28878.1"/>
    </source>
</evidence>
<keyword evidence="1" id="KW-1133">Transmembrane helix</keyword>
<comment type="caution">
    <text evidence="2">The sequence shown here is derived from an EMBL/GenBank/DDBJ whole genome shotgun (WGS) entry which is preliminary data.</text>
</comment>
<dbReference type="EMBL" id="LNQE01000163">
    <property type="protein sequence ID" value="KUG28878.1"/>
    <property type="molecule type" value="Genomic_DNA"/>
</dbReference>
<keyword evidence="1" id="KW-0812">Transmembrane</keyword>
<evidence type="ECO:0000256" key="1">
    <source>
        <dbReference type="SAM" id="Phobius"/>
    </source>
</evidence>
<reference evidence="2" key="1">
    <citation type="journal article" date="2015" name="Proc. Natl. Acad. Sci. U.S.A.">
        <title>Networks of energetic and metabolic interactions define dynamics in microbial communities.</title>
        <authorList>
            <person name="Embree M."/>
            <person name="Liu J.K."/>
            <person name="Al-Bassam M.M."/>
            <person name="Zengler K."/>
        </authorList>
    </citation>
    <scope>NUCLEOTIDE SEQUENCE</scope>
</reference>
<feature type="transmembrane region" description="Helical" evidence="1">
    <location>
        <begin position="59"/>
        <end position="77"/>
    </location>
</feature>
<organism evidence="2">
    <name type="scientific">hydrocarbon metagenome</name>
    <dbReference type="NCBI Taxonomy" id="938273"/>
    <lineage>
        <taxon>unclassified sequences</taxon>
        <taxon>metagenomes</taxon>
        <taxon>ecological metagenomes</taxon>
    </lineage>
</organism>
<sequence>MEPAVTSPLTAFVLALLVGAGCTDLFYRFWRGLLGCVAVGFGFSRCAGPQRAMRLGQHLVTALGSGLIMFLVFRLYLGIWNMGHSEQEQVAFFVGCLGRMGPLLFVIKREIEALFDPD</sequence>